<comment type="caution">
    <text evidence="2">The sequence shown here is derived from an EMBL/GenBank/DDBJ whole genome shotgun (WGS) entry which is preliminary data.</text>
</comment>
<keyword evidence="3" id="KW-1185">Reference proteome</keyword>
<dbReference type="PaxDb" id="469381-Dpep_1582"/>
<dbReference type="InterPro" id="IPR015867">
    <property type="entry name" value="N-reg_PII/ATP_PRibTrfase_C"/>
</dbReference>
<dbReference type="InterPro" id="IPR003793">
    <property type="entry name" value="UPF0166"/>
</dbReference>
<dbReference type="InterPro" id="IPR011322">
    <property type="entry name" value="N-reg_PII-like_a/b"/>
</dbReference>
<dbReference type="eggNOG" id="COG1993">
    <property type="taxonomic scope" value="Bacteria"/>
</dbReference>
<dbReference type="Proteomes" id="UP000006427">
    <property type="component" value="Unassembled WGS sequence"/>
</dbReference>
<dbReference type="EMBL" id="ABTR02000001">
    <property type="protein sequence ID" value="EFC91608.1"/>
    <property type="molecule type" value="Genomic_DNA"/>
</dbReference>
<dbReference type="OrthoDB" id="9795599at2"/>
<comment type="similarity">
    <text evidence="1">Belongs to the UPF0166 family.</text>
</comment>
<sequence>MVVRHEEWERFRIYIGESDCRNGRPLYKYLLEEARRRGLAGATVFKGLAGFGAGSKIHFAEVLRISEDLPIIIDIVDTPEKLDDFASFLDEAMDGGMVLRESVHVDFYRPSNV</sequence>
<name>D2Z811_9BACT</name>
<accession>D2Z811</accession>
<dbReference type="PANTHER" id="PTHR35983">
    <property type="entry name" value="UPF0166 PROTEIN TM_0021"/>
    <property type="match status" value="1"/>
</dbReference>
<evidence type="ECO:0000313" key="3">
    <source>
        <dbReference type="Proteomes" id="UP000006427"/>
    </source>
</evidence>
<evidence type="ECO:0000313" key="2">
    <source>
        <dbReference type="EMBL" id="EFC91608.1"/>
    </source>
</evidence>
<reference evidence="2 3" key="1">
    <citation type="journal article" date="2010" name="Stand. Genomic Sci.">
        <title>Permanent draft genome sequence of Dethiosulfovibrio peptidovorans type strain (SEBR 4207).</title>
        <authorList>
            <person name="Labutti K."/>
            <person name="Mayilraj S."/>
            <person name="Clum A."/>
            <person name="Lucas S."/>
            <person name="Glavina Del Rio T."/>
            <person name="Nolan M."/>
            <person name="Tice H."/>
            <person name="Cheng J.F."/>
            <person name="Pitluck S."/>
            <person name="Liolios K."/>
            <person name="Ivanova N."/>
            <person name="Mavromatis K."/>
            <person name="Mikhailova N."/>
            <person name="Pati A."/>
            <person name="Goodwin L."/>
            <person name="Chen A."/>
            <person name="Palaniappan K."/>
            <person name="Land M."/>
            <person name="Hauser L."/>
            <person name="Chang Y.J."/>
            <person name="Jeffries C.D."/>
            <person name="Rohde M."/>
            <person name="Spring S."/>
            <person name="Goker M."/>
            <person name="Woyke T."/>
            <person name="Bristow J."/>
            <person name="Eisen J.A."/>
            <person name="Markowitz V."/>
            <person name="Hugenholtz P."/>
            <person name="Kyrpides N.C."/>
            <person name="Klenk H.P."/>
            <person name="Lapidus A."/>
        </authorList>
    </citation>
    <scope>NUCLEOTIDE SEQUENCE [LARGE SCALE GENOMIC DNA]</scope>
    <source>
        <strain evidence="2 3">DSM 11002</strain>
    </source>
</reference>
<dbReference type="RefSeq" id="WP_005661105.1">
    <property type="nucleotide sequence ID" value="NZ_ABTR02000001.1"/>
</dbReference>
<dbReference type="AlphaFoldDB" id="D2Z811"/>
<proteinExistence type="inferred from homology"/>
<dbReference type="SUPFAM" id="SSF54913">
    <property type="entry name" value="GlnB-like"/>
    <property type="match status" value="1"/>
</dbReference>
<organism evidence="2 3">
    <name type="scientific">Dethiosulfovibrio peptidovorans DSM 11002</name>
    <dbReference type="NCBI Taxonomy" id="469381"/>
    <lineage>
        <taxon>Bacteria</taxon>
        <taxon>Thermotogati</taxon>
        <taxon>Synergistota</taxon>
        <taxon>Synergistia</taxon>
        <taxon>Synergistales</taxon>
        <taxon>Dethiosulfovibrionaceae</taxon>
        <taxon>Dethiosulfovibrio</taxon>
    </lineage>
</organism>
<protein>
    <submittedName>
        <fullName evidence="2">Uncharacterized protein</fullName>
    </submittedName>
</protein>
<dbReference type="PANTHER" id="PTHR35983:SF1">
    <property type="entry name" value="UPF0166 PROTEIN TM_0021"/>
    <property type="match status" value="1"/>
</dbReference>
<dbReference type="STRING" id="469381.Dpep_1582"/>
<dbReference type="Gene3D" id="3.30.70.120">
    <property type="match status" value="1"/>
</dbReference>
<dbReference type="Pfam" id="PF02641">
    <property type="entry name" value="DUF190"/>
    <property type="match status" value="1"/>
</dbReference>
<gene>
    <name evidence="2" type="ORF">Dpep_1582</name>
</gene>
<evidence type="ECO:0000256" key="1">
    <source>
        <dbReference type="ARBA" id="ARBA00010554"/>
    </source>
</evidence>